<evidence type="ECO:0000256" key="3">
    <source>
        <dbReference type="ARBA" id="ARBA00023150"/>
    </source>
</evidence>
<dbReference type="GO" id="GO:0030151">
    <property type="term" value="F:molybdenum ion binding"/>
    <property type="evidence" value="ECO:0007669"/>
    <property type="project" value="UniProtKB-UniRule"/>
</dbReference>
<dbReference type="Pfam" id="PF00266">
    <property type="entry name" value="Aminotran_5"/>
    <property type="match status" value="2"/>
</dbReference>
<dbReference type="GO" id="GO:0006777">
    <property type="term" value="P:Mo-molybdopterin cofactor biosynthetic process"/>
    <property type="evidence" value="ECO:0007669"/>
    <property type="project" value="UniProtKB-UniRule"/>
</dbReference>
<organism evidence="7 8">
    <name type="scientific">Klebsormidium nitens</name>
    <name type="common">Green alga</name>
    <name type="synonym">Ulothrix nitens</name>
    <dbReference type="NCBI Taxonomy" id="105231"/>
    <lineage>
        <taxon>Eukaryota</taxon>
        <taxon>Viridiplantae</taxon>
        <taxon>Streptophyta</taxon>
        <taxon>Klebsormidiophyceae</taxon>
        <taxon>Klebsormidiales</taxon>
        <taxon>Klebsormidiaceae</taxon>
        <taxon>Klebsormidium</taxon>
    </lineage>
</organism>
<dbReference type="InterPro" id="IPR015424">
    <property type="entry name" value="PyrdxlP-dep_Trfase"/>
</dbReference>
<dbReference type="HAMAP" id="MF_03050">
    <property type="entry name" value="MOCOS"/>
    <property type="match status" value="1"/>
</dbReference>
<accession>A0A1Y1HVX6</accession>
<dbReference type="InterPro" id="IPR011037">
    <property type="entry name" value="Pyrv_Knase-like_insert_dom_sf"/>
</dbReference>
<dbReference type="GO" id="GO:0008265">
    <property type="term" value="F:molybdenum cofactor sulfurtransferase activity"/>
    <property type="evidence" value="ECO:0007669"/>
    <property type="project" value="UniProtKB-UniRule"/>
</dbReference>
<feature type="domain" description="MOSC" evidence="6">
    <location>
        <begin position="661"/>
        <end position="848"/>
    </location>
</feature>
<reference evidence="7 8" key="1">
    <citation type="journal article" date="2014" name="Nat. Commun.">
        <title>Klebsormidium flaccidum genome reveals primary factors for plant terrestrial adaptation.</title>
        <authorList>
            <person name="Hori K."/>
            <person name="Maruyama F."/>
            <person name="Fujisawa T."/>
            <person name="Togashi T."/>
            <person name="Yamamoto N."/>
            <person name="Seo M."/>
            <person name="Sato S."/>
            <person name="Yamada T."/>
            <person name="Mori H."/>
            <person name="Tajima N."/>
            <person name="Moriyama T."/>
            <person name="Ikeuchi M."/>
            <person name="Watanabe M."/>
            <person name="Wada H."/>
            <person name="Kobayashi K."/>
            <person name="Saito M."/>
            <person name="Masuda T."/>
            <person name="Sasaki-Sekimoto Y."/>
            <person name="Mashiguchi K."/>
            <person name="Awai K."/>
            <person name="Shimojima M."/>
            <person name="Masuda S."/>
            <person name="Iwai M."/>
            <person name="Nobusawa T."/>
            <person name="Narise T."/>
            <person name="Kondo S."/>
            <person name="Saito H."/>
            <person name="Sato R."/>
            <person name="Murakawa M."/>
            <person name="Ihara Y."/>
            <person name="Oshima-Yamada Y."/>
            <person name="Ohtaka K."/>
            <person name="Satoh M."/>
            <person name="Sonobe K."/>
            <person name="Ishii M."/>
            <person name="Ohtani R."/>
            <person name="Kanamori-Sato M."/>
            <person name="Honoki R."/>
            <person name="Miyazaki D."/>
            <person name="Mochizuki H."/>
            <person name="Umetsu J."/>
            <person name="Higashi K."/>
            <person name="Shibata D."/>
            <person name="Kamiya Y."/>
            <person name="Sato N."/>
            <person name="Nakamura Y."/>
            <person name="Tabata S."/>
            <person name="Ida S."/>
            <person name="Kurokawa K."/>
            <person name="Ohta H."/>
        </authorList>
    </citation>
    <scope>NUCLEOTIDE SEQUENCE [LARGE SCALE GENOMIC DNA]</scope>
    <source>
        <strain evidence="7 8">NIES-2285</strain>
    </source>
</reference>
<dbReference type="SUPFAM" id="SSF141673">
    <property type="entry name" value="MOSC N-terminal domain-like"/>
    <property type="match status" value="1"/>
</dbReference>
<dbReference type="SUPFAM" id="SSF53383">
    <property type="entry name" value="PLP-dependent transferases"/>
    <property type="match status" value="1"/>
</dbReference>
<keyword evidence="3 4" id="KW-0501">Molybdenum cofactor biosynthesis</keyword>
<feature type="compositionally biased region" description="Basic residues" evidence="5">
    <location>
        <begin position="636"/>
        <end position="647"/>
    </location>
</feature>
<evidence type="ECO:0000259" key="6">
    <source>
        <dbReference type="PROSITE" id="PS51340"/>
    </source>
</evidence>
<dbReference type="PANTHER" id="PTHR14237:SF80">
    <property type="entry name" value="MOLYBDENUM COFACTOR SULFURASE"/>
    <property type="match status" value="1"/>
</dbReference>
<feature type="compositionally biased region" description="Polar residues" evidence="5">
    <location>
        <begin position="649"/>
        <end position="669"/>
    </location>
</feature>
<dbReference type="GO" id="GO:0030170">
    <property type="term" value="F:pyridoxal phosphate binding"/>
    <property type="evidence" value="ECO:0007669"/>
    <property type="project" value="UniProtKB-UniRule"/>
</dbReference>
<evidence type="ECO:0000256" key="1">
    <source>
        <dbReference type="ARBA" id="ARBA00022679"/>
    </source>
</evidence>
<proteinExistence type="inferred from homology"/>
<comment type="cofactor">
    <cofactor evidence="4">
        <name>pyridoxal 5'-phosphate</name>
        <dbReference type="ChEBI" id="CHEBI:597326"/>
    </cofactor>
</comment>
<dbReference type="InterPro" id="IPR015421">
    <property type="entry name" value="PyrdxlP-dep_Trfase_major"/>
</dbReference>
<protein>
    <recommendedName>
        <fullName evidence="4">Molybdenum cofactor sulfurase</fullName>
        <shortName evidence="4">MCS</shortName>
        <shortName evidence="4">MOS</shortName>
        <shortName evidence="4">MoCo sulfurase</shortName>
        <ecNumber evidence="4">2.8.1.9</ecNumber>
    </recommendedName>
    <alternativeName>
        <fullName evidence="4">Molybdenum cofactor sulfurtransferase</fullName>
    </alternativeName>
</protein>
<dbReference type="InterPro" id="IPR015422">
    <property type="entry name" value="PyrdxlP-dep_Trfase_small"/>
</dbReference>
<dbReference type="InterPro" id="IPR028886">
    <property type="entry name" value="MoCo_sulfurase"/>
</dbReference>
<comment type="catalytic activity">
    <reaction evidence="4">
        <text>Mo-molybdopterin + L-cysteine + AH2 = thio-Mo-molybdopterin + L-alanine + A + H2O</text>
        <dbReference type="Rhea" id="RHEA:42636"/>
        <dbReference type="ChEBI" id="CHEBI:13193"/>
        <dbReference type="ChEBI" id="CHEBI:15377"/>
        <dbReference type="ChEBI" id="CHEBI:17499"/>
        <dbReference type="ChEBI" id="CHEBI:35235"/>
        <dbReference type="ChEBI" id="CHEBI:57972"/>
        <dbReference type="ChEBI" id="CHEBI:71302"/>
        <dbReference type="ChEBI" id="CHEBI:82685"/>
        <dbReference type="EC" id="2.8.1.9"/>
    </reaction>
</comment>
<evidence type="ECO:0000313" key="7">
    <source>
        <dbReference type="EMBL" id="GAQ81349.1"/>
    </source>
</evidence>
<dbReference type="Pfam" id="PF03476">
    <property type="entry name" value="MOSC_N"/>
    <property type="match status" value="1"/>
</dbReference>
<comment type="function">
    <text evidence="4">Sulfurates the molybdenum cofactor. Sulfation of molybdenum is essential for xanthine dehydrogenase (XDH) and aldehyde oxidase (ADO) enzymes in which molybdenum cofactor is liganded by 1 oxygen and 1 sulfur atom in active form.</text>
</comment>
<evidence type="ECO:0000256" key="4">
    <source>
        <dbReference type="HAMAP-Rule" id="MF_03050"/>
    </source>
</evidence>
<feature type="modified residue" description="N6-(pyridoxal phosphate)lysine" evidence="4">
    <location>
        <position position="253"/>
    </location>
</feature>
<dbReference type="InterPro" id="IPR000192">
    <property type="entry name" value="Aminotrans_V_dom"/>
</dbReference>
<keyword evidence="2 4" id="KW-0663">Pyridoxal phosphate</keyword>
<dbReference type="Gene3D" id="3.90.1150.10">
    <property type="entry name" value="Aspartate Aminotransferase, domain 1"/>
    <property type="match status" value="1"/>
</dbReference>
<feature type="region of interest" description="Disordered" evidence="5">
    <location>
        <begin position="632"/>
        <end position="669"/>
    </location>
</feature>
<feature type="active site" evidence="4">
    <location>
        <position position="411"/>
    </location>
</feature>
<dbReference type="EMBL" id="DF237027">
    <property type="protein sequence ID" value="GAQ81349.1"/>
    <property type="molecule type" value="Genomic_DNA"/>
</dbReference>
<dbReference type="InterPro" id="IPR005302">
    <property type="entry name" value="MoCF_Sase_C"/>
</dbReference>
<keyword evidence="8" id="KW-1185">Reference proteome</keyword>
<comment type="similarity">
    <text evidence="4">Belongs to the class-V pyridoxal-phosphate-dependent aminotransferase family. MOCOS subfamily.</text>
</comment>
<gene>
    <name evidence="7" type="ORF">KFL_000780110</name>
</gene>
<sequence length="848" mass="93073">MSDAAFSSWRAAEFPQLQGAVYVDHAGATLYSKSQLQATTEELGGHLFGNPHSQSDGSTRSSTIIEAARSRVLSFFNTSSAEYTCIFTAGATGALKLLGEVFPWSSESEFCYTVENHNSALGIREYALEKGAVVCPVDFETSIGGDSEDDGGRKWSVKRREPLIRPQLKHDPPGSSIEHPPQDEVFHLFACPAECNFSGAKLNLSQVEEIQKGQWSGKRGHWKVLLDAAKACGTAPPDLSIHQPEFVAVSFYKIFGYPTGLGALLVRSDAGQILQKRYFSGGTVAVSIADKDYMRRRERLEEWLEDGTASFLGVAALRHGFDAVKKLGMDNIRKHTAALTQFTARELLSLRHSNGRKACVLYGNHAANDGQNQGPIIAFNLVRPDGSWVGYREVEKLAGLRDIQLRTGCFCNPGACAKYLGLTSTEMEANYEAGHVCWDDQDLIDGRPTGAIRISFGYMTTVEDARAVLRFVRDYFVVTEPEPLSERNGVAESRAKDTDCAREPMVLEKILLYPIKSCGGFAPDAWPIGPNGLLYDREWLLVDSGGNGLTQKKVPALCTLQASIDLEAGHLRVTSRAMQDALLVPLHSRPRATLDGTVQVCGDRPGADAYGPEISSWFSDALGIPCTLVRQQPRSRTVHRQTPHKLKQQSEIASPHHTSAAQTNENRKVNTTADEQLDSSLGFANEGQFLLVNTASVEELNRRMVETDGRSGDKKKGSRGLEVLEPERFRPNLVVRGLEPFEEDTWQQVRIAGQQFGVIGGCSRCSMITVDQKTGEKGGNEPLLALASFRRNKGKLLFGILLNHEPGRSQGDVENPKPGRGKGLGHRDWLRKRWPNVLRCGSELSASS</sequence>
<dbReference type="GO" id="GO:0016829">
    <property type="term" value="F:lyase activity"/>
    <property type="evidence" value="ECO:0007669"/>
    <property type="project" value="UniProtKB-UniRule"/>
</dbReference>
<dbReference type="OMA" id="PCTRCQM"/>
<feature type="region of interest" description="Disordered" evidence="5">
    <location>
        <begin position="807"/>
        <end position="826"/>
    </location>
</feature>
<dbReference type="Pfam" id="PF03473">
    <property type="entry name" value="MOSC"/>
    <property type="match status" value="1"/>
</dbReference>
<dbReference type="PROSITE" id="PS51340">
    <property type="entry name" value="MOSC"/>
    <property type="match status" value="1"/>
</dbReference>
<dbReference type="SUPFAM" id="SSF50800">
    <property type="entry name" value="PK beta-barrel domain-like"/>
    <property type="match status" value="1"/>
</dbReference>
<dbReference type="Gene3D" id="3.40.640.10">
    <property type="entry name" value="Type I PLP-dependent aspartate aminotransferase-like (Major domain)"/>
    <property type="match status" value="1"/>
</dbReference>
<evidence type="ECO:0000256" key="2">
    <source>
        <dbReference type="ARBA" id="ARBA00022898"/>
    </source>
</evidence>
<dbReference type="PANTHER" id="PTHR14237">
    <property type="entry name" value="MOLYBDOPTERIN COFACTOR SULFURASE MOSC"/>
    <property type="match status" value="1"/>
</dbReference>
<dbReference type="STRING" id="105231.A0A1Y1HVX6"/>
<dbReference type="InterPro" id="IPR005303">
    <property type="entry name" value="MOCOS_middle"/>
</dbReference>
<dbReference type="AlphaFoldDB" id="A0A1Y1HVX6"/>
<name>A0A1Y1HVX6_KLENI</name>
<evidence type="ECO:0000256" key="5">
    <source>
        <dbReference type="SAM" id="MobiDB-lite"/>
    </source>
</evidence>
<dbReference type="EC" id="2.8.1.9" evidence="4"/>
<dbReference type="Proteomes" id="UP000054558">
    <property type="component" value="Unassembled WGS sequence"/>
</dbReference>
<evidence type="ECO:0000313" key="8">
    <source>
        <dbReference type="Proteomes" id="UP000054558"/>
    </source>
</evidence>
<dbReference type="GO" id="GO:0032787">
    <property type="term" value="P:monocarboxylic acid metabolic process"/>
    <property type="evidence" value="ECO:0007669"/>
    <property type="project" value="UniProtKB-ARBA"/>
</dbReference>
<keyword evidence="1 4" id="KW-0808">Transferase</keyword>
<dbReference type="OrthoDB" id="10264306at2759"/>